<dbReference type="OrthoDB" id="501439at2"/>
<keyword evidence="2" id="KW-1133">Transmembrane helix</keyword>
<dbReference type="Proteomes" id="UP000010482">
    <property type="component" value="Chromosome"/>
</dbReference>
<accession>K9YUX3</accession>
<organism evidence="5 6">
    <name type="scientific">Dactylococcopsis salina (strain PCC 8305)</name>
    <name type="common">Myxobactron salinum</name>
    <dbReference type="NCBI Taxonomy" id="13035"/>
    <lineage>
        <taxon>Bacteria</taxon>
        <taxon>Bacillati</taxon>
        <taxon>Cyanobacteriota</taxon>
        <taxon>Cyanophyceae</taxon>
        <taxon>Nodosilineales</taxon>
        <taxon>Cymatolegaceae</taxon>
        <taxon>Dactylococcopsis</taxon>
    </lineage>
</organism>
<feature type="compositionally biased region" description="Basic and acidic residues" evidence="1">
    <location>
        <begin position="432"/>
        <end position="444"/>
    </location>
</feature>
<dbReference type="InterPro" id="IPR055396">
    <property type="entry name" value="DUF7088"/>
</dbReference>
<evidence type="ECO:0000259" key="3">
    <source>
        <dbReference type="Pfam" id="PF09822"/>
    </source>
</evidence>
<feature type="domain" description="ABC-type uncharacterised transport system" evidence="3">
    <location>
        <begin position="206"/>
        <end position="480"/>
    </location>
</feature>
<dbReference type="InterPro" id="IPR029062">
    <property type="entry name" value="Class_I_gatase-like"/>
</dbReference>
<keyword evidence="2" id="KW-0812">Transmembrane</keyword>
<evidence type="ECO:0000256" key="1">
    <source>
        <dbReference type="SAM" id="MobiDB-lite"/>
    </source>
</evidence>
<dbReference type="HOGENOM" id="CLU_018716_0_0_3"/>
<feature type="transmembrane region" description="Helical" evidence="2">
    <location>
        <begin position="7"/>
        <end position="23"/>
    </location>
</feature>
<evidence type="ECO:0000256" key="2">
    <source>
        <dbReference type="SAM" id="Phobius"/>
    </source>
</evidence>
<reference evidence="5" key="1">
    <citation type="submission" date="2012-04" db="EMBL/GenBank/DDBJ databases">
        <title>Finished genome of Dactylococcopsis salina PCC 8305.</title>
        <authorList>
            <consortium name="US DOE Joint Genome Institute"/>
            <person name="Gugger M."/>
            <person name="Coursin T."/>
            <person name="Rippka R."/>
            <person name="Tandeau De Marsac N."/>
            <person name="Huntemann M."/>
            <person name="Wei C.-L."/>
            <person name="Han J."/>
            <person name="Detter J.C."/>
            <person name="Han C."/>
            <person name="Tapia R."/>
            <person name="Daligault H."/>
            <person name="Chen A."/>
            <person name="Krypides N."/>
            <person name="Mavromatis K."/>
            <person name="Markowitz V."/>
            <person name="Szeto E."/>
            <person name="Ivanova N."/>
            <person name="Ovchinnikova G."/>
            <person name="Pagani I."/>
            <person name="Pati A."/>
            <person name="Goodwin L."/>
            <person name="Peters L."/>
            <person name="Pitluck S."/>
            <person name="Woyke T."/>
            <person name="Kerfeld C."/>
        </authorList>
    </citation>
    <scope>NUCLEOTIDE SEQUENCE [LARGE SCALE GENOMIC DNA]</scope>
    <source>
        <strain evidence="5">PCC 8305</strain>
    </source>
</reference>
<dbReference type="AlphaFoldDB" id="K9YUX3"/>
<dbReference type="SUPFAM" id="SSF52317">
    <property type="entry name" value="Class I glutamine amidotransferase-like"/>
    <property type="match status" value="1"/>
</dbReference>
<proteinExistence type="predicted"/>
<keyword evidence="2" id="KW-0472">Membrane</keyword>
<dbReference type="STRING" id="13035.Dacsa_1642"/>
<evidence type="ECO:0000313" key="6">
    <source>
        <dbReference type="Proteomes" id="UP000010482"/>
    </source>
</evidence>
<dbReference type="EMBL" id="CP003944">
    <property type="protein sequence ID" value="AFZ50312.1"/>
    <property type="molecule type" value="Genomic_DNA"/>
</dbReference>
<dbReference type="RefSeq" id="WP_015229309.1">
    <property type="nucleotide sequence ID" value="NC_019780.1"/>
</dbReference>
<evidence type="ECO:0000313" key="5">
    <source>
        <dbReference type="EMBL" id="AFZ50312.1"/>
    </source>
</evidence>
<keyword evidence="6" id="KW-1185">Reference proteome</keyword>
<feature type="domain" description="DUF7088" evidence="4">
    <location>
        <begin position="93"/>
        <end position="158"/>
    </location>
</feature>
<feature type="region of interest" description="Disordered" evidence="1">
    <location>
        <begin position="411"/>
        <end position="453"/>
    </location>
</feature>
<name>K9YUX3_DACS8</name>
<feature type="transmembrane region" description="Helical" evidence="2">
    <location>
        <begin position="60"/>
        <end position="81"/>
    </location>
</feature>
<feature type="transmembrane region" description="Helical" evidence="2">
    <location>
        <begin position="515"/>
        <end position="537"/>
    </location>
</feature>
<dbReference type="Pfam" id="PF09822">
    <property type="entry name" value="ABC_transp_aux"/>
    <property type="match status" value="1"/>
</dbReference>
<dbReference type="InterPro" id="IPR019196">
    <property type="entry name" value="ABC_transp_unknown"/>
</dbReference>
<protein>
    <submittedName>
        <fullName evidence="5">ABC-type uncharacterized transport system involved in gliding motility, auxiliary component</fullName>
    </submittedName>
</protein>
<evidence type="ECO:0000259" key="4">
    <source>
        <dbReference type="Pfam" id="PF23357"/>
    </source>
</evidence>
<dbReference type="PATRIC" id="fig|13035.3.peg.1845"/>
<feature type="transmembrane region" description="Helical" evidence="2">
    <location>
        <begin position="29"/>
        <end position="48"/>
    </location>
</feature>
<dbReference type="eggNOG" id="COG3225">
    <property type="taxonomic scope" value="Bacteria"/>
</dbReference>
<dbReference type="KEGG" id="dsl:Dacsa_1642"/>
<dbReference type="Pfam" id="PF23357">
    <property type="entry name" value="DUF7088"/>
    <property type="match status" value="1"/>
</dbReference>
<gene>
    <name evidence="5" type="ORF">Dacsa_1642</name>
</gene>
<sequence length="540" mass="59633">MGKYLSLFGFAIVIVGIVAGYVANEWIPIPLGIIVGGGVIFIGGLLFATRGFWQQRSTGMGINALVATIALITIIGLLNFLGVRYGKTIDLTENNLYTLAPQSKQLVENLEKPLTVWVFQSPPSSENERLLKNYQKYSENFKFKFVDPQTNIGKVQEFGVESYGEVYLEYGTKNQFVQQANEVEPISEVRLTSAIKNIQRDRVSFVYFLQGHGEPSLEETQGGFSQAVASLQQQGYQVQPFNFAEENSLPRLADTVLVIASPQQELFPGEIEAIENYLAEGGSLLLLLDPESNPGLESVLDTWGINLDNRVIVDASGQGQVLGFNIATALVTRYGDHPITNPFSNGITVYPLARPVDVVEKEGVEATPLAYTNEASWAESDTTTEQVQYNPERDRAGPLVLGFALNQVEISTKSTQKNNPNETDSTSEETTPEEKSGEENETKPETSPQPNVDSRVVIFGDSDFARNGLFIQQLNGDMFLNSIDWLANVEETSLALRPKEETNRRINLTPEQAAILSRTAIGIVPLFGLILAIISWLRRR</sequence>